<dbReference type="EMBL" id="WHWC01000009">
    <property type="protein sequence ID" value="KAG8376658.1"/>
    <property type="molecule type" value="Genomic_DNA"/>
</dbReference>
<dbReference type="PANTHER" id="PTHR31500:SF56">
    <property type="entry name" value="AT-HOOK MOTIF NUCLEAR-LOCALIZED PROTEIN"/>
    <property type="match status" value="1"/>
</dbReference>
<feature type="compositionally biased region" description="Polar residues" evidence="5">
    <location>
        <begin position="324"/>
        <end position="339"/>
    </location>
</feature>
<evidence type="ECO:0000256" key="3">
    <source>
        <dbReference type="ARBA" id="ARBA00023163"/>
    </source>
</evidence>
<dbReference type="GO" id="GO:0003680">
    <property type="term" value="F:minor groove of adenine-thymine-rich DNA binding"/>
    <property type="evidence" value="ECO:0007669"/>
    <property type="project" value="UniProtKB-UniRule"/>
</dbReference>
<sequence length="357" mass="36117">MEMEDKESTESGSPLGNSDVDSPPSIGGAYGGGHGGGGFLPGNINMNMSVEKNAGVTTNTNPPAVLPDGAVNGGVMGGGGIIGGDGGGAIAVSGGSGELSMGKKKRGRPRKYDADGKLSELFATTAGGDFTPHVVTVHTGEDVAGKILTFAQKGHRGICVLSANGSVSNVTIRQPGSSGGLGRVRSMIKHVDLGLVWLLDIVGRFEILTLTGSFTISDSGGIKSRSGGLSVSLASSDGRVIGGGVAGMLIAATPIQIVVGSFVPNGFKTHKKPRISHAVHCAPATVTAAVPISQAAPERNIYTMPPVQNLGEADNSLSNKDHPNSASTDSADWNDSGPSPDQRPSPDINISVPVEEH</sequence>
<feature type="region of interest" description="Disordered" evidence="5">
    <location>
        <begin position="1"/>
        <end position="34"/>
    </location>
</feature>
<dbReference type="Gene3D" id="3.30.1330.80">
    <property type="entry name" value="Hypothetical protein, similar to alpha- acetolactate decarboxylase, domain 2"/>
    <property type="match status" value="1"/>
</dbReference>
<keyword evidence="8" id="KW-1185">Reference proteome</keyword>
<evidence type="ECO:0000256" key="4">
    <source>
        <dbReference type="RuleBase" id="RU367031"/>
    </source>
</evidence>
<evidence type="ECO:0000256" key="1">
    <source>
        <dbReference type="ARBA" id="ARBA00023015"/>
    </source>
</evidence>
<dbReference type="PROSITE" id="PS51742">
    <property type="entry name" value="PPC"/>
    <property type="match status" value="1"/>
</dbReference>
<protein>
    <recommendedName>
        <fullName evidence="4">AT-hook motif nuclear-localized protein</fullName>
    </recommendedName>
</protein>
<evidence type="ECO:0000313" key="7">
    <source>
        <dbReference type="EMBL" id="KAG8376658.1"/>
    </source>
</evidence>
<feature type="region of interest" description="Disordered" evidence="5">
    <location>
        <begin position="305"/>
        <end position="357"/>
    </location>
</feature>
<dbReference type="GO" id="GO:0005634">
    <property type="term" value="C:nucleus"/>
    <property type="evidence" value="ECO:0007669"/>
    <property type="project" value="UniProtKB-SubCell"/>
</dbReference>
<evidence type="ECO:0000256" key="5">
    <source>
        <dbReference type="SAM" id="MobiDB-lite"/>
    </source>
</evidence>
<feature type="compositionally biased region" description="Polar residues" evidence="5">
    <location>
        <begin position="10"/>
        <end position="20"/>
    </location>
</feature>
<comment type="function">
    <text evidence="4">Transcription factor that specifically binds AT-rich DNA sequences related to the nuclear matrix attachment regions (MARs).</text>
</comment>
<comment type="caution">
    <text evidence="7">The sequence shown here is derived from an EMBL/GenBank/DDBJ whole genome shotgun (WGS) entry which is preliminary data.</text>
</comment>
<dbReference type="Pfam" id="PF03479">
    <property type="entry name" value="PCC"/>
    <property type="match status" value="1"/>
</dbReference>
<accession>A0AAV6XBU4</accession>
<dbReference type="CDD" id="cd11378">
    <property type="entry name" value="DUF296"/>
    <property type="match status" value="1"/>
</dbReference>
<dbReference type="AlphaFoldDB" id="A0AAV6XBU4"/>
<evidence type="ECO:0000313" key="8">
    <source>
        <dbReference type="Proteomes" id="UP000826271"/>
    </source>
</evidence>
<name>A0AAV6XBU4_9LAMI</name>
<evidence type="ECO:0000259" key="6">
    <source>
        <dbReference type="PROSITE" id="PS51742"/>
    </source>
</evidence>
<feature type="domain" description="PPC" evidence="6">
    <location>
        <begin position="127"/>
        <end position="283"/>
    </location>
</feature>
<organism evidence="7 8">
    <name type="scientific">Buddleja alternifolia</name>
    <dbReference type="NCBI Taxonomy" id="168488"/>
    <lineage>
        <taxon>Eukaryota</taxon>
        <taxon>Viridiplantae</taxon>
        <taxon>Streptophyta</taxon>
        <taxon>Embryophyta</taxon>
        <taxon>Tracheophyta</taxon>
        <taxon>Spermatophyta</taxon>
        <taxon>Magnoliopsida</taxon>
        <taxon>eudicotyledons</taxon>
        <taxon>Gunneridae</taxon>
        <taxon>Pentapetalae</taxon>
        <taxon>asterids</taxon>
        <taxon>lamiids</taxon>
        <taxon>Lamiales</taxon>
        <taxon>Scrophulariaceae</taxon>
        <taxon>Buddlejeae</taxon>
        <taxon>Buddleja</taxon>
    </lineage>
</organism>
<dbReference type="InterPro" id="IPR039605">
    <property type="entry name" value="AHL"/>
</dbReference>
<dbReference type="PANTHER" id="PTHR31500">
    <property type="entry name" value="AT-HOOK MOTIF NUCLEAR-LOCALIZED PROTEIN 9"/>
    <property type="match status" value="1"/>
</dbReference>
<dbReference type="Proteomes" id="UP000826271">
    <property type="component" value="Unassembled WGS sequence"/>
</dbReference>
<reference evidence="7" key="1">
    <citation type="submission" date="2019-10" db="EMBL/GenBank/DDBJ databases">
        <authorList>
            <person name="Zhang R."/>
            <person name="Pan Y."/>
            <person name="Wang J."/>
            <person name="Ma R."/>
            <person name="Yu S."/>
        </authorList>
    </citation>
    <scope>NUCLEOTIDE SEQUENCE</scope>
    <source>
        <strain evidence="7">LA-IB0</strain>
        <tissue evidence="7">Leaf</tissue>
    </source>
</reference>
<comment type="domain">
    <text evidence="4">The PPC domain mediates interactions between AHL proteins.</text>
</comment>
<gene>
    <name evidence="7" type="ORF">BUALT_Bualt09G0086500</name>
</gene>
<keyword evidence="1 4" id="KW-0805">Transcription regulation</keyword>
<comment type="subcellular location">
    <subcellularLocation>
        <location evidence="4">Nucleus</location>
    </subcellularLocation>
</comment>
<keyword evidence="2 4" id="KW-0238">DNA-binding</keyword>
<proteinExistence type="predicted"/>
<keyword evidence="4" id="KW-0539">Nucleus</keyword>
<dbReference type="InterPro" id="IPR005175">
    <property type="entry name" value="PPC_dom"/>
</dbReference>
<dbReference type="SUPFAM" id="SSF117856">
    <property type="entry name" value="AF0104/ALDC/Ptd012-like"/>
    <property type="match status" value="1"/>
</dbReference>
<evidence type="ECO:0000256" key="2">
    <source>
        <dbReference type="ARBA" id="ARBA00023125"/>
    </source>
</evidence>
<keyword evidence="3 4" id="KW-0804">Transcription</keyword>